<accession>A0A1M6TH46</accession>
<dbReference type="CDD" id="cd17546">
    <property type="entry name" value="REC_hyHK_CKI1_RcsC-like"/>
    <property type="match status" value="2"/>
</dbReference>
<name>A0A1M6TH46_9FIRM</name>
<comment type="similarity">
    <text evidence="2">In the N-terminal section; belongs to the phytochrome family.</text>
</comment>
<dbReference type="Pfam" id="PF00512">
    <property type="entry name" value="HisKA"/>
    <property type="match status" value="1"/>
</dbReference>
<gene>
    <name evidence="14" type="ORF">SAMN02745243_03232</name>
</gene>
<feature type="modified residue" description="4-aspartylphosphate" evidence="10">
    <location>
        <position position="905"/>
    </location>
</feature>
<dbReference type="PANTHER" id="PTHR45339:SF3">
    <property type="entry name" value="HISTIDINE KINASE"/>
    <property type="match status" value="1"/>
</dbReference>
<dbReference type="PROSITE" id="PS50109">
    <property type="entry name" value="HIS_KIN"/>
    <property type="match status" value="1"/>
</dbReference>
<dbReference type="FunFam" id="3.30.565.10:FF:000010">
    <property type="entry name" value="Sensor histidine kinase RcsC"/>
    <property type="match status" value="1"/>
</dbReference>
<organism evidence="14 15">
    <name type="scientific">Hespellia stercorisuis DSM 15480</name>
    <dbReference type="NCBI Taxonomy" id="1121950"/>
    <lineage>
        <taxon>Bacteria</taxon>
        <taxon>Bacillati</taxon>
        <taxon>Bacillota</taxon>
        <taxon>Clostridia</taxon>
        <taxon>Lachnospirales</taxon>
        <taxon>Lachnospiraceae</taxon>
        <taxon>Hespellia</taxon>
    </lineage>
</organism>
<dbReference type="PANTHER" id="PTHR45339">
    <property type="entry name" value="HYBRID SIGNAL TRANSDUCTION HISTIDINE KINASE J"/>
    <property type="match status" value="1"/>
</dbReference>
<dbReference type="EMBL" id="FQZY01000059">
    <property type="protein sequence ID" value="SHK56234.1"/>
    <property type="molecule type" value="Genomic_DNA"/>
</dbReference>
<dbReference type="InterPro" id="IPR003594">
    <property type="entry name" value="HATPase_dom"/>
</dbReference>
<keyword evidence="11" id="KW-0472">Membrane</keyword>
<dbReference type="InterPro" id="IPR001789">
    <property type="entry name" value="Sig_transdc_resp-reg_receiver"/>
</dbReference>
<evidence type="ECO:0000256" key="3">
    <source>
        <dbReference type="ARBA" id="ARBA00012438"/>
    </source>
</evidence>
<feature type="transmembrane region" description="Helical" evidence="11">
    <location>
        <begin position="291"/>
        <end position="310"/>
    </location>
</feature>
<reference evidence="14 15" key="1">
    <citation type="submission" date="2016-11" db="EMBL/GenBank/DDBJ databases">
        <authorList>
            <person name="Jaros S."/>
            <person name="Januszkiewicz K."/>
            <person name="Wedrychowicz H."/>
        </authorList>
    </citation>
    <scope>NUCLEOTIDE SEQUENCE [LARGE SCALE GENOMIC DNA]</scope>
    <source>
        <strain evidence="14 15">DSM 15480</strain>
    </source>
</reference>
<dbReference type="SMART" id="SM00387">
    <property type="entry name" value="HATPase_c"/>
    <property type="match status" value="1"/>
</dbReference>
<dbReference type="Proteomes" id="UP000184301">
    <property type="component" value="Unassembled WGS sequence"/>
</dbReference>
<dbReference type="InterPro" id="IPR036097">
    <property type="entry name" value="HisK_dim/P_sf"/>
</dbReference>
<keyword evidence="11" id="KW-1133">Transmembrane helix</keyword>
<dbReference type="SUPFAM" id="SSF55874">
    <property type="entry name" value="ATPase domain of HSP90 chaperone/DNA topoisomerase II/histidine kinase"/>
    <property type="match status" value="1"/>
</dbReference>
<feature type="domain" description="Histidine kinase" evidence="12">
    <location>
        <begin position="472"/>
        <end position="695"/>
    </location>
</feature>
<dbReference type="InterPro" id="IPR011006">
    <property type="entry name" value="CheY-like_superfamily"/>
</dbReference>
<keyword evidence="7" id="KW-0902">Two-component regulatory system</keyword>
<dbReference type="Pfam" id="PF00072">
    <property type="entry name" value="Response_reg"/>
    <property type="match status" value="2"/>
</dbReference>
<dbReference type="Pfam" id="PF02518">
    <property type="entry name" value="HATPase_c"/>
    <property type="match status" value="1"/>
</dbReference>
<keyword evidence="6 14" id="KW-0418">Kinase</keyword>
<keyword evidence="6 14" id="KW-0808">Transferase</keyword>
<dbReference type="RefSeq" id="WP_084534085.1">
    <property type="nucleotide sequence ID" value="NZ_FQZY01000059.1"/>
</dbReference>
<comment type="function">
    <text evidence="8">May play the central regulatory role in sporulation. It may be an element of the effector pathway responsible for the activation of sporulation genes in response to nutritional stress. Spo0A may act in concert with spo0H (a sigma factor) to control the expression of some genes that are critical to the sporulation process.</text>
</comment>
<dbReference type="CDD" id="cd16922">
    <property type="entry name" value="HATPase_EvgS-ArcB-TorS-like"/>
    <property type="match status" value="1"/>
</dbReference>
<dbReference type="Gene3D" id="1.10.287.130">
    <property type="match status" value="1"/>
</dbReference>
<dbReference type="InterPro" id="IPR036890">
    <property type="entry name" value="HATPase_C_sf"/>
</dbReference>
<feature type="domain" description="Response regulatory" evidence="13">
    <location>
        <begin position="713"/>
        <end position="833"/>
    </location>
</feature>
<evidence type="ECO:0000259" key="13">
    <source>
        <dbReference type="PROSITE" id="PS50110"/>
    </source>
</evidence>
<evidence type="ECO:0000256" key="8">
    <source>
        <dbReference type="ARBA" id="ARBA00024867"/>
    </source>
</evidence>
<evidence type="ECO:0000256" key="9">
    <source>
        <dbReference type="ARBA" id="ARBA00074306"/>
    </source>
</evidence>
<keyword evidence="5 10" id="KW-0597">Phosphoprotein</keyword>
<dbReference type="SUPFAM" id="SSF52172">
    <property type="entry name" value="CheY-like"/>
    <property type="match status" value="2"/>
</dbReference>
<dbReference type="SUPFAM" id="SSF47384">
    <property type="entry name" value="Homodimeric domain of signal transducing histidine kinase"/>
    <property type="match status" value="1"/>
</dbReference>
<dbReference type="SMART" id="SM00448">
    <property type="entry name" value="REC"/>
    <property type="match status" value="2"/>
</dbReference>
<evidence type="ECO:0000256" key="7">
    <source>
        <dbReference type="ARBA" id="ARBA00023012"/>
    </source>
</evidence>
<dbReference type="InterPro" id="IPR004358">
    <property type="entry name" value="Sig_transdc_His_kin-like_C"/>
</dbReference>
<dbReference type="EC" id="2.7.13.3" evidence="3"/>
<evidence type="ECO:0000256" key="5">
    <source>
        <dbReference type="ARBA" id="ARBA00022553"/>
    </source>
</evidence>
<dbReference type="Gene3D" id="3.30.450.20">
    <property type="entry name" value="PAS domain"/>
    <property type="match status" value="2"/>
</dbReference>
<sequence length="976" mass="109683">MMNKRKQERGYAHGLKQIRHALVIEIILALCVASAVVFVGLDTLAKQTNQYAANINTDYHATVDGYIHEYQMMSIEIKEKLKEDPSLEEMSQWLMSRDEVYKNAAGEEVYRGIGLSYKGAVINSWNGVNRSMDPTSRPWYQKAEAAGGDIVVVSPYITYEEGGSAGMIVMGIAEKINEDVTIVYDIKNTGLKKMLANRELIYDDTLMLLCDDQGYILSSSDADQFGHNVFTKDEVISADFSAQMAGLTQSQNKLHFTRIDNTWMVASATTNEDGLLFFKMIPITSVFVQDFLFITIIIILVTAFLIGLYCQNKQRLKEFQRKDERLTCITNASYDERVYVDIETMEFYGNEWADESCDTDQYAELFKKVRSRVANQSDQIKYDSFLSEKALKSAMDKMYKMESEQFTVKWPDPETGEEKEAVLEISRLASEIDRRPVVGILLKDVTESAEVLKDALKHAESASQAKGDFMSRMSHEIRTPLNAIIGYMSIARDEKTDAKKVAHCLDQSTVAARHLLSIVNDILDISSIESGRMKLEKTDFDLTQMIHSLTTIFYGQAKEKNVQFKVELEELTNEWVNGDPLRVNQILLNLLSNAIKFTPENGAVTLIVRQMETIQDKIHLQFRVVDTGIGMSREYMDRIFKPFEQEDASTARNYGGTGLGLSISYNLVQMMGGKIAVASEPGKGTTFTVMLAFDPTETQRTGQLPTLSFSDVRVLVVDDEVSACEYIKKLLERCGVKCDTQNVGKKAVRRVKNRLETEHPYDMCIIDWNMSEMDGVETARQIRALCGAEMPIIVATSYDYSAIADEAKEAGVNRIIAKPLFQSTLFDLLINTFGKYEPVQSKEKKAVDFNGMKVLLAEDNAMNMEIALDILRKADMDITPVADGKEALETFVASEEGTYKAILMDIQMPVMDGYEATKAIRKSGHPQAETIPIIAMTANAFTSDVTEALAAGMDDHIAKPIDFERLFDTLSRLVKE</sequence>
<dbReference type="SMART" id="SM00388">
    <property type="entry name" value="HisKA"/>
    <property type="match status" value="1"/>
</dbReference>
<keyword evidence="15" id="KW-1185">Reference proteome</keyword>
<evidence type="ECO:0000256" key="4">
    <source>
        <dbReference type="ARBA" id="ARBA00018672"/>
    </source>
</evidence>
<dbReference type="GO" id="GO:0000155">
    <property type="term" value="F:phosphorelay sensor kinase activity"/>
    <property type="evidence" value="ECO:0007669"/>
    <property type="project" value="InterPro"/>
</dbReference>
<dbReference type="InterPro" id="IPR005467">
    <property type="entry name" value="His_kinase_dom"/>
</dbReference>
<evidence type="ECO:0000313" key="15">
    <source>
        <dbReference type="Proteomes" id="UP000184301"/>
    </source>
</evidence>
<dbReference type="CDD" id="cd00082">
    <property type="entry name" value="HisKA"/>
    <property type="match status" value="1"/>
</dbReference>
<dbReference type="AlphaFoldDB" id="A0A1M6TH46"/>
<dbReference type="Gene3D" id="3.30.565.10">
    <property type="entry name" value="Histidine kinase-like ATPase, C-terminal domain"/>
    <property type="match status" value="1"/>
</dbReference>
<evidence type="ECO:0000259" key="12">
    <source>
        <dbReference type="PROSITE" id="PS50109"/>
    </source>
</evidence>
<dbReference type="OrthoDB" id="9790669at2"/>
<dbReference type="InterPro" id="IPR003661">
    <property type="entry name" value="HisK_dim/P_dom"/>
</dbReference>
<comment type="catalytic activity">
    <reaction evidence="1">
        <text>ATP + protein L-histidine = ADP + protein N-phospho-L-histidine.</text>
        <dbReference type="EC" id="2.7.13.3"/>
    </reaction>
</comment>
<feature type="domain" description="Response regulatory" evidence="13">
    <location>
        <begin position="853"/>
        <end position="974"/>
    </location>
</feature>
<dbReference type="PRINTS" id="PR00344">
    <property type="entry name" value="BCTRLSENSOR"/>
</dbReference>
<dbReference type="PROSITE" id="PS50110">
    <property type="entry name" value="RESPONSE_REGULATORY"/>
    <property type="match status" value="2"/>
</dbReference>
<dbReference type="STRING" id="1121950.SAMN02745243_03232"/>
<evidence type="ECO:0000256" key="2">
    <source>
        <dbReference type="ARBA" id="ARBA00006402"/>
    </source>
</evidence>
<evidence type="ECO:0000256" key="11">
    <source>
        <dbReference type="SAM" id="Phobius"/>
    </source>
</evidence>
<proteinExistence type="inferred from homology"/>
<evidence type="ECO:0000256" key="1">
    <source>
        <dbReference type="ARBA" id="ARBA00000085"/>
    </source>
</evidence>
<dbReference type="Gene3D" id="3.40.50.2300">
    <property type="match status" value="2"/>
</dbReference>
<keyword evidence="11" id="KW-0812">Transmembrane</keyword>
<evidence type="ECO:0000256" key="6">
    <source>
        <dbReference type="ARBA" id="ARBA00022777"/>
    </source>
</evidence>
<evidence type="ECO:0000256" key="10">
    <source>
        <dbReference type="PROSITE-ProRule" id="PRU00169"/>
    </source>
</evidence>
<feature type="transmembrane region" description="Helical" evidence="11">
    <location>
        <begin position="21"/>
        <end position="41"/>
    </location>
</feature>
<evidence type="ECO:0000313" key="14">
    <source>
        <dbReference type="EMBL" id="SHK56234.1"/>
    </source>
</evidence>
<feature type="modified residue" description="4-aspartylphosphate" evidence="10">
    <location>
        <position position="767"/>
    </location>
</feature>
<protein>
    <recommendedName>
        <fullName evidence="9">Circadian input-output histidine kinase CikA</fullName>
        <ecNumber evidence="3">2.7.13.3</ecNumber>
    </recommendedName>
    <alternativeName>
        <fullName evidence="4">Stage 0 sporulation protein A homolog</fullName>
    </alternativeName>
</protein>